<proteinExistence type="predicted"/>
<comment type="caution">
    <text evidence="2">The sequence shown here is derived from an EMBL/GenBank/DDBJ whole genome shotgun (WGS) entry which is preliminary data.</text>
</comment>
<dbReference type="Pfam" id="PF01031">
    <property type="entry name" value="Dynamin_M"/>
    <property type="match status" value="1"/>
</dbReference>
<dbReference type="InterPro" id="IPR030381">
    <property type="entry name" value="G_DYNAMIN_dom"/>
</dbReference>
<evidence type="ECO:0000313" key="2">
    <source>
        <dbReference type="EMBL" id="PKI12173.1"/>
    </source>
</evidence>
<dbReference type="GO" id="GO:0016020">
    <property type="term" value="C:membrane"/>
    <property type="evidence" value="ECO:0007669"/>
    <property type="project" value="TreeGrafter"/>
</dbReference>
<evidence type="ECO:0000313" key="3">
    <source>
        <dbReference type="Proteomes" id="UP000233551"/>
    </source>
</evidence>
<dbReference type="PANTHER" id="PTHR11566">
    <property type="entry name" value="DYNAMIN"/>
    <property type="match status" value="1"/>
</dbReference>
<protein>
    <recommendedName>
        <fullName evidence="1">Dynamin-type G domain-containing protein</fullName>
    </recommendedName>
</protein>
<evidence type="ECO:0000259" key="1">
    <source>
        <dbReference type="PROSITE" id="PS51718"/>
    </source>
</evidence>
<dbReference type="InterPro" id="IPR000375">
    <property type="entry name" value="Dynamin_stalk"/>
</dbReference>
<dbReference type="InterPro" id="IPR027417">
    <property type="entry name" value="P-loop_NTPase"/>
</dbReference>
<organism evidence="2 3">
    <name type="scientific">Punica granatum</name>
    <name type="common">Pomegranate</name>
    <dbReference type="NCBI Taxonomy" id="22663"/>
    <lineage>
        <taxon>Eukaryota</taxon>
        <taxon>Viridiplantae</taxon>
        <taxon>Streptophyta</taxon>
        <taxon>Embryophyta</taxon>
        <taxon>Tracheophyta</taxon>
        <taxon>Spermatophyta</taxon>
        <taxon>Magnoliopsida</taxon>
        <taxon>eudicotyledons</taxon>
        <taxon>Gunneridae</taxon>
        <taxon>Pentapetalae</taxon>
        <taxon>rosids</taxon>
        <taxon>malvids</taxon>
        <taxon>Myrtales</taxon>
        <taxon>Lythraceae</taxon>
        <taxon>Punica</taxon>
    </lineage>
</organism>
<name>A0A2I0HEY4_PUNGR</name>
<dbReference type="SUPFAM" id="SSF52540">
    <property type="entry name" value="P-loop containing nucleoside triphosphate hydrolases"/>
    <property type="match status" value="1"/>
</dbReference>
<keyword evidence="3" id="KW-1185">Reference proteome</keyword>
<dbReference type="GO" id="GO:0008017">
    <property type="term" value="F:microtubule binding"/>
    <property type="evidence" value="ECO:0007669"/>
    <property type="project" value="TreeGrafter"/>
</dbReference>
<dbReference type="Proteomes" id="UP000233551">
    <property type="component" value="Unassembled WGS sequence"/>
</dbReference>
<dbReference type="PANTHER" id="PTHR11566:SF173">
    <property type="entry name" value="DYNAMIN-RELATED PROTEIN 4C"/>
    <property type="match status" value="1"/>
</dbReference>
<dbReference type="STRING" id="22663.A0A2I0HEY4"/>
<dbReference type="AlphaFoldDB" id="A0A2I0HEY4"/>
<dbReference type="PROSITE" id="PS51718">
    <property type="entry name" value="G_DYNAMIN_2"/>
    <property type="match status" value="1"/>
</dbReference>
<dbReference type="GO" id="GO:0005737">
    <property type="term" value="C:cytoplasm"/>
    <property type="evidence" value="ECO:0007669"/>
    <property type="project" value="TreeGrafter"/>
</dbReference>
<dbReference type="GO" id="GO:0003924">
    <property type="term" value="F:GTPase activity"/>
    <property type="evidence" value="ECO:0007669"/>
    <property type="project" value="TreeGrafter"/>
</dbReference>
<dbReference type="InterPro" id="IPR022812">
    <property type="entry name" value="Dynamin"/>
</dbReference>
<dbReference type="GO" id="GO:0005525">
    <property type="term" value="F:GTP binding"/>
    <property type="evidence" value="ECO:0007669"/>
    <property type="project" value="InterPro"/>
</dbReference>
<feature type="domain" description="Dynamin-type G" evidence="1">
    <location>
        <begin position="1"/>
        <end position="100"/>
    </location>
</feature>
<dbReference type="Gene3D" id="3.40.50.300">
    <property type="entry name" value="P-loop containing nucleotide triphosphate hydrolases"/>
    <property type="match status" value="1"/>
</dbReference>
<gene>
    <name evidence="2" type="ORF">CRG98_049519</name>
</gene>
<accession>A0A2I0HEY4</accession>
<sequence>MSQMVDKTGHRTLAVVTKADKAPEGLLEKVTADDVNIGLGYVCVRNRIGDETYEEARMEEVKLFDAHPLLSKIDKSIVGIPVLSEKLMQIQATIVAKCLPEIVRKINEKLNINVAELNKMPK</sequence>
<reference evidence="2 3" key="1">
    <citation type="submission" date="2017-11" db="EMBL/GenBank/DDBJ databases">
        <title>De-novo sequencing of pomegranate (Punica granatum L.) genome.</title>
        <authorList>
            <person name="Akparov Z."/>
            <person name="Amiraslanov A."/>
            <person name="Hajiyeva S."/>
            <person name="Abbasov M."/>
            <person name="Kaur K."/>
            <person name="Hamwieh A."/>
            <person name="Solovyev V."/>
            <person name="Salamov A."/>
            <person name="Braich B."/>
            <person name="Kosarev P."/>
            <person name="Mahmoud A."/>
            <person name="Hajiyev E."/>
            <person name="Babayeva S."/>
            <person name="Izzatullayeva V."/>
            <person name="Mammadov A."/>
            <person name="Mammadov A."/>
            <person name="Sharifova S."/>
            <person name="Ojaghi J."/>
            <person name="Eynullazada K."/>
            <person name="Bayramov B."/>
            <person name="Abdulazimova A."/>
            <person name="Shahmuradov I."/>
        </authorList>
    </citation>
    <scope>NUCLEOTIDE SEQUENCE [LARGE SCALE GENOMIC DNA]</scope>
    <source>
        <strain evidence="3">cv. AG2017</strain>
        <tissue evidence="2">Leaf</tissue>
    </source>
</reference>
<dbReference type="EMBL" id="PGOL01040623">
    <property type="protein sequence ID" value="PKI12173.1"/>
    <property type="molecule type" value="Genomic_DNA"/>
</dbReference>
<dbReference type="GO" id="GO:0005874">
    <property type="term" value="C:microtubule"/>
    <property type="evidence" value="ECO:0007669"/>
    <property type="project" value="TreeGrafter"/>
</dbReference>
<feature type="non-terminal residue" evidence="2">
    <location>
        <position position="122"/>
    </location>
</feature>